<dbReference type="EMBL" id="KB096080">
    <property type="protein sequence ID" value="ESO08429.1"/>
    <property type="molecule type" value="Genomic_DNA"/>
</dbReference>
<organism evidence="2 3">
    <name type="scientific">Helobdella robusta</name>
    <name type="common">Californian leech</name>
    <dbReference type="NCBI Taxonomy" id="6412"/>
    <lineage>
        <taxon>Eukaryota</taxon>
        <taxon>Metazoa</taxon>
        <taxon>Spiralia</taxon>
        <taxon>Lophotrochozoa</taxon>
        <taxon>Annelida</taxon>
        <taxon>Clitellata</taxon>
        <taxon>Hirudinea</taxon>
        <taxon>Rhynchobdellida</taxon>
        <taxon>Glossiphoniidae</taxon>
        <taxon>Helobdella</taxon>
    </lineage>
</organism>
<dbReference type="InParanoid" id="T1F1P2"/>
<dbReference type="Proteomes" id="UP000015101">
    <property type="component" value="Unassembled WGS sequence"/>
</dbReference>
<dbReference type="KEGG" id="hro:HELRODRAFT_169271"/>
<dbReference type="EMBL" id="AMQM01003250">
    <property type="status" value="NOT_ANNOTATED_CDS"/>
    <property type="molecule type" value="Genomic_DNA"/>
</dbReference>
<proteinExistence type="predicted"/>
<evidence type="ECO:0008006" key="4">
    <source>
        <dbReference type="Google" id="ProtNLM"/>
    </source>
</evidence>
<evidence type="ECO:0000313" key="3">
    <source>
        <dbReference type="Proteomes" id="UP000015101"/>
    </source>
</evidence>
<protein>
    <recommendedName>
        <fullName evidence="4">DUF4200 domain-containing protein</fullName>
    </recommendedName>
</protein>
<dbReference type="CTD" id="20202742"/>
<dbReference type="AlphaFoldDB" id="T1F1P2"/>
<reference evidence="1 3" key="2">
    <citation type="journal article" date="2013" name="Nature">
        <title>Insights into bilaterian evolution from three spiralian genomes.</title>
        <authorList>
            <person name="Simakov O."/>
            <person name="Marletaz F."/>
            <person name="Cho S.J."/>
            <person name="Edsinger-Gonzales E."/>
            <person name="Havlak P."/>
            <person name="Hellsten U."/>
            <person name="Kuo D.H."/>
            <person name="Larsson T."/>
            <person name="Lv J."/>
            <person name="Arendt D."/>
            <person name="Savage R."/>
            <person name="Osoegawa K."/>
            <person name="de Jong P."/>
            <person name="Grimwood J."/>
            <person name="Chapman J.A."/>
            <person name="Shapiro H."/>
            <person name="Aerts A."/>
            <person name="Otillar R.P."/>
            <person name="Terry A.Y."/>
            <person name="Boore J.L."/>
            <person name="Grigoriev I.V."/>
            <person name="Lindberg D.R."/>
            <person name="Seaver E.C."/>
            <person name="Weisblat D.A."/>
            <person name="Putnam N.H."/>
            <person name="Rokhsar D.S."/>
        </authorList>
    </citation>
    <scope>NUCLEOTIDE SEQUENCE</scope>
</reference>
<evidence type="ECO:0000313" key="1">
    <source>
        <dbReference type="EMBL" id="ESO08429.1"/>
    </source>
</evidence>
<keyword evidence="3" id="KW-1185">Reference proteome</keyword>
<accession>T1F1P2</accession>
<sequence>MNNTRVTGTKAFLHTSRQKIKSSVSNKSKEAKFVRTKNLHTLHKKSHIKKAQDLSTADYRNLYQQEVSDHMTTKRALLHMQEINSNMIKESEKKEEYYLNLVKELTEQHESVLKEVIREKNKNIRDLQFDFYNSQIKVKSLKLQIKNIFTENSKSFLDNFIVHELYAVDSLGRVLKILNIASSIIQLHKESNCELKL</sequence>
<gene>
    <name evidence="2" type="primary">20202742</name>
    <name evidence="1" type="ORF">HELRODRAFT_169271</name>
</gene>
<dbReference type="GeneID" id="20202742"/>
<evidence type="ECO:0000313" key="2">
    <source>
        <dbReference type="EnsemblMetazoa" id="HelroP169271"/>
    </source>
</evidence>
<dbReference type="RefSeq" id="XP_009013359.1">
    <property type="nucleotide sequence ID" value="XM_009015111.1"/>
</dbReference>
<dbReference type="HOGENOM" id="CLU_1385534_0_0_1"/>
<reference evidence="3" key="1">
    <citation type="submission" date="2012-12" db="EMBL/GenBank/DDBJ databases">
        <authorList>
            <person name="Hellsten U."/>
            <person name="Grimwood J."/>
            <person name="Chapman J.A."/>
            <person name="Shapiro H."/>
            <person name="Aerts A."/>
            <person name="Otillar R.P."/>
            <person name="Terry A.Y."/>
            <person name="Boore J.L."/>
            <person name="Simakov O."/>
            <person name="Marletaz F."/>
            <person name="Cho S.-J."/>
            <person name="Edsinger-Gonzales E."/>
            <person name="Havlak P."/>
            <person name="Kuo D.-H."/>
            <person name="Larsson T."/>
            <person name="Lv J."/>
            <person name="Arendt D."/>
            <person name="Savage R."/>
            <person name="Osoegawa K."/>
            <person name="de Jong P."/>
            <person name="Lindberg D.R."/>
            <person name="Seaver E.C."/>
            <person name="Weisblat D.A."/>
            <person name="Putnam N.H."/>
            <person name="Grigoriev I.V."/>
            <person name="Rokhsar D.S."/>
        </authorList>
    </citation>
    <scope>NUCLEOTIDE SEQUENCE</scope>
</reference>
<reference evidence="2" key="3">
    <citation type="submission" date="2015-06" db="UniProtKB">
        <authorList>
            <consortium name="EnsemblMetazoa"/>
        </authorList>
    </citation>
    <scope>IDENTIFICATION</scope>
</reference>
<dbReference type="EnsemblMetazoa" id="HelroT169271">
    <property type="protein sequence ID" value="HelroP169271"/>
    <property type="gene ID" value="HelroG169271"/>
</dbReference>
<name>T1F1P2_HELRO</name>